<dbReference type="GO" id="GO:0005737">
    <property type="term" value="C:cytoplasm"/>
    <property type="evidence" value="ECO:0007669"/>
    <property type="project" value="TreeGrafter"/>
</dbReference>
<organism evidence="2 3">
    <name type="scientific">Penicillium frequentans</name>
    <dbReference type="NCBI Taxonomy" id="3151616"/>
    <lineage>
        <taxon>Eukaryota</taxon>
        <taxon>Fungi</taxon>
        <taxon>Dikarya</taxon>
        <taxon>Ascomycota</taxon>
        <taxon>Pezizomycotina</taxon>
        <taxon>Eurotiomycetes</taxon>
        <taxon>Eurotiomycetidae</taxon>
        <taxon>Eurotiales</taxon>
        <taxon>Aspergillaceae</taxon>
        <taxon>Penicillium</taxon>
    </lineage>
</organism>
<dbReference type="AlphaFoldDB" id="A0AAD6GB13"/>
<name>A0AAD6GB13_9EURO</name>
<dbReference type="Proteomes" id="UP001220324">
    <property type="component" value="Unassembled WGS sequence"/>
</dbReference>
<dbReference type="InterPro" id="IPR036188">
    <property type="entry name" value="FAD/NAD-bd_sf"/>
</dbReference>
<reference evidence="2 3" key="1">
    <citation type="journal article" date="2023" name="IMA Fungus">
        <title>Comparative genomic study of the Penicillium genus elucidates a diverse pangenome and 15 lateral gene transfer events.</title>
        <authorList>
            <person name="Petersen C."/>
            <person name="Sorensen T."/>
            <person name="Nielsen M.R."/>
            <person name="Sondergaard T.E."/>
            <person name="Sorensen J.L."/>
            <person name="Fitzpatrick D.A."/>
            <person name="Frisvad J.C."/>
            <person name="Nielsen K.L."/>
        </authorList>
    </citation>
    <scope>NUCLEOTIDE SEQUENCE [LARGE SCALE GENOMIC DNA]</scope>
    <source>
        <strain evidence="2 3">IBT 35679</strain>
    </source>
</reference>
<keyword evidence="3" id="KW-1185">Reference proteome</keyword>
<feature type="non-terminal residue" evidence="2">
    <location>
        <position position="502"/>
    </location>
</feature>
<sequence length="502" mass="54538">MTIIKRMHALLNKPPGLPNPQPTVSAWQEPRHPTVGAVQSPKLPSEVDIAIIGSGVTGCGVAYTLLNHPNASKLRVTMLEAREAVSGATGRNGGHLVSNADELFPPVAKVMGMKEAKSLAHLSERTIARLKEIAASLSEKDQEAAELRSLASTIVFEDKETFHEAKQAIEFVQQNKDLSAYPLPETIVPVEHAVETWKFNPNIAGAAQQTGAAALWPYRLFTALYKILIEEHQGRFTLETNTPVGSINYEPNAPKGSAAYLLQTPRGSVRAHHVIHCTNGHAGHLIPGLVGKLWPVRGTMSRQELGPSFPRLGDQFSWSYRSKPSMDPSTGIIDIGLYYAQQNVHTGDLWIGGEVQKIDDMLSADDSVISEHAKSNLCSVVPKILQDSEPVEPISVWSGIMGFTADGLPLVGQLPAAFTKRAGGGEWIAGGYNGHGMDKAWSCGEAVARMILGEQPPSWMPKSFLLGEERTKLIIEQDEHNLPSAFLERMGIVHDYNSSTSH</sequence>
<accession>A0AAD6GB13</accession>
<proteinExistence type="predicted"/>
<dbReference type="PANTHER" id="PTHR13847:SF213">
    <property type="entry name" value="DEPENDENT OXIDOREDUCTASE, PUTATIVE-RELATED"/>
    <property type="match status" value="1"/>
</dbReference>
<comment type="caution">
    <text evidence="2">The sequence shown here is derived from an EMBL/GenBank/DDBJ whole genome shotgun (WGS) entry which is preliminary data.</text>
</comment>
<dbReference type="Gene3D" id="3.50.50.60">
    <property type="entry name" value="FAD/NAD(P)-binding domain"/>
    <property type="match status" value="1"/>
</dbReference>
<dbReference type="PANTHER" id="PTHR13847">
    <property type="entry name" value="SARCOSINE DEHYDROGENASE-RELATED"/>
    <property type="match status" value="1"/>
</dbReference>
<evidence type="ECO:0000259" key="1">
    <source>
        <dbReference type="Pfam" id="PF01266"/>
    </source>
</evidence>
<dbReference type="EMBL" id="JAQIZZ010000008">
    <property type="protein sequence ID" value="KAJ5525667.1"/>
    <property type="molecule type" value="Genomic_DNA"/>
</dbReference>
<dbReference type="InterPro" id="IPR006076">
    <property type="entry name" value="FAD-dep_OxRdtase"/>
</dbReference>
<feature type="domain" description="FAD dependent oxidoreductase" evidence="1">
    <location>
        <begin position="48"/>
        <end position="450"/>
    </location>
</feature>
<dbReference type="SUPFAM" id="SSF51905">
    <property type="entry name" value="FAD/NAD(P)-binding domain"/>
    <property type="match status" value="1"/>
</dbReference>
<dbReference type="Pfam" id="PF01266">
    <property type="entry name" value="DAO"/>
    <property type="match status" value="1"/>
</dbReference>
<dbReference type="Gene3D" id="3.30.9.10">
    <property type="entry name" value="D-Amino Acid Oxidase, subunit A, domain 2"/>
    <property type="match status" value="1"/>
</dbReference>
<protein>
    <recommendedName>
        <fullName evidence="1">FAD dependent oxidoreductase domain-containing protein</fullName>
    </recommendedName>
</protein>
<evidence type="ECO:0000313" key="2">
    <source>
        <dbReference type="EMBL" id="KAJ5525667.1"/>
    </source>
</evidence>
<gene>
    <name evidence="2" type="ORF">N7494_012317</name>
</gene>
<evidence type="ECO:0000313" key="3">
    <source>
        <dbReference type="Proteomes" id="UP001220324"/>
    </source>
</evidence>